<keyword evidence="6" id="KW-1185">Reference proteome</keyword>
<dbReference type="EMBL" id="ML978069">
    <property type="protein sequence ID" value="KAF2016221.1"/>
    <property type="molecule type" value="Genomic_DNA"/>
</dbReference>
<keyword evidence="1 5" id="KW-0489">Methyltransferase</keyword>
<dbReference type="InterPro" id="IPR036390">
    <property type="entry name" value="WH_DNA-bd_sf"/>
</dbReference>
<sequence>MDSITAQIRELYTAADEDQQRAIHVQLRDLQNDLSTEWDIVCRVGSGFLQMALIRIGHNLHIFETLASRGKEEEPLTLEHFAKETGADRGLLGHLLRATAAFGFIHEAGKDAFKSNRMTTILANENVSGAMDHGFDLHGRVALELPTYLTTHAYQPMTSNTDLPFHLAFDTPLAPFDWLRANPEQMKSLAHAMAISRPSQWFDVYPVASAIGGGAAVTPTTVAMVDVGGGFGHQAVGVRRKFPELAAARFVVQDLKETLDGMASDERRRLEDVEGVEFQMHDFFTEQPVQGAKIYYLRHVLHDWSDEECVRILKAIVPAMAEESRVVIDEVVLPDEGVPWQCAYMDVTMMACLGGGERTRSEFEGLLERAGLKITEVVRYDSKMLSVVIASLK</sequence>
<accession>A0A6A5XU30</accession>
<protein>
    <submittedName>
        <fullName evidence="5">S-adenosyl-L-methionine-dependent methyltransferase</fullName>
    </submittedName>
</protein>
<dbReference type="PANTHER" id="PTHR43712">
    <property type="entry name" value="PUTATIVE (AFU_ORTHOLOGUE AFUA_4G14580)-RELATED"/>
    <property type="match status" value="1"/>
</dbReference>
<dbReference type="InterPro" id="IPR029063">
    <property type="entry name" value="SAM-dependent_MTases_sf"/>
</dbReference>
<reference evidence="5" key="1">
    <citation type="journal article" date="2020" name="Stud. Mycol.">
        <title>101 Dothideomycetes genomes: a test case for predicting lifestyles and emergence of pathogens.</title>
        <authorList>
            <person name="Haridas S."/>
            <person name="Albert R."/>
            <person name="Binder M."/>
            <person name="Bloem J."/>
            <person name="Labutti K."/>
            <person name="Salamov A."/>
            <person name="Andreopoulos B."/>
            <person name="Baker S."/>
            <person name="Barry K."/>
            <person name="Bills G."/>
            <person name="Bluhm B."/>
            <person name="Cannon C."/>
            <person name="Castanera R."/>
            <person name="Culley D."/>
            <person name="Daum C."/>
            <person name="Ezra D."/>
            <person name="Gonzalez J."/>
            <person name="Henrissat B."/>
            <person name="Kuo A."/>
            <person name="Liang C."/>
            <person name="Lipzen A."/>
            <person name="Lutzoni F."/>
            <person name="Magnuson J."/>
            <person name="Mondo S."/>
            <person name="Nolan M."/>
            <person name="Ohm R."/>
            <person name="Pangilinan J."/>
            <person name="Park H.-J."/>
            <person name="Ramirez L."/>
            <person name="Alfaro M."/>
            <person name="Sun H."/>
            <person name="Tritt A."/>
            <person name="Yoshinaga Y."/>
            <person name="Zwiers L.-H."/>
            <person name="Turgeon B."/>
            <person name="Goodwin S."/>
            <person name="Spatafora J."/>
            <person name="Crous P."/>
            <person name="Grigoriev I."/>
        </authorList>
    </citation>
    <scope>NUCLEOTIDE SEQUENCE</scope>
    <source>
        <strain evidence="5">CBS 175.79</strain>
    </source>
</reference>
<gene>
    <name evidence="5" type="ORF">BU24DRAFT_197010</name>
</gene>
<dbReference type="Gene3D" id="3.40.50.150">
    <property type="entry name" value="Vaccinia Virus protein VP39"/>
    <property type="match status" value="1"/>
</dbReference>
<evidence type="ECO:0000313" key="5">
    <source>
        <dbReference type="EMBL" id="KAF2016221.1"/>
    </source>
</evidence>
<dbReference type="SUPFAM" id="SSF46785">
    <property type="entry name" value="Winged helix' DNA-binding domain"/>
    <property type="match status" value="1"/>
</dbReference>
<dbReference type="SUPFAM" id="SSF53335">
    <property type="entry name" value="S-adenosyl-L-methionine-dependent methyltransferases"/>
    <property type="match status" value="1"/>
</dbReference>
<dbReference type="InterPro" id="IPR001077">
    <property type="entry name" value="COMT_C"/>
</dbReference>
<dbReference type="RefSeq" id="XP_033384560.1">
    <property type="nucleotide sequence ID" value="XM_033521769.1"/>
</dbReference>
<dbReference type="OrthoDB" id="2410195at2759"/>
<evidence type="ECO:0000313" key="6">
    <source>
        <dbReference type="Proteomes" id="UP000799778"/>
    </source>
</evidence>
<name>A0A6A5XU30_9PLEO</name>
<dbReference type="AlphaFoldDB" id="A0A6A5XU30"/>
<keyword evidence="3" id="KW-0949">S-adenosyl-L-methionine</keyword>
<keyword evidence="2 5" id="KW-0808">Transferase</keyword>
<dbReference type="GO" id="GO:0008171">
    <property type="term" value="F:O-methyltransferase activity"/>
    <property type="evidence" value="ECO:0007669"/>
    <property type="project" value="InterPro"/>
</dbReference>
<proteinExistence type="predicted"/>
<evidence type="ECO:0000259" key="4">
    <source>
        <dbReference type="Pfam" id="PF00891"/>
    </source>
</evidence>
<evidence type="ECO:0000256" key="3">
    <source>
        <dbReference type="ARBA" id="ARBA00022691"/>
    </source>
</evidence>
<dbReference type="InterPro" id="IPR036388">
    <property type="entry name" value="WH-like_DNA-bd_sf"/>
</dbReference>
<dbReference type="Proteomes" id="UP000799778">
    <property type="component" value="Unassembled WGS sequence"/>
</dbReference>
<organism evidence="5 6">
    <name type="scientific">Aaosphaeria arxii CBS 175.79</name>
    <dbReference type="NCBI Taxonomy" id="1450172"/>
    <lineage>
        <taxon>Eukaryota</taxon>
        <taxon>Fungi</taxon>
        <taxon>Dikarya</taxon>
        <taxon>Ascomycota</taxon>
        <taxon>Pezizomycotina</taxon>
        <taxon>Dothideomycetes</taxon>
        <taxon>Pleosporomycetidae</taxon>
        <taxon>Pleosporales</taxon>
        <taxon>Pleosporales incertae sedis</taxon>
        <taxon>Aaosphaeria</taxon>
    </lineage>
</organism>
<evidence type="ECO:0000256" key="1">
    <source>
        <dbReference type="ARBA" id="ARBA00022603"/>
    </source>
</evidence>
<feature type="domain" description="O-methyltransferase C-terminal" evidence="4">
    <location>
        <begin position="223"/>
        <end position="372"/>
    </location>
</feature>
<dbReference type="InterPro" id="IPR016461">
    <property type="entry name" value="COMT-like"/>
</dbReference>
<dbReference type="PROSITE" id="PS51683">
    <property type="entry name" value="SAM_OMT_II"/>
    <property type="match status" value="1"/>
</dbReference>
<dbReference type="GO" id="GO:0032259">
    <property type="term" value="P:methylation"/>
    <property type="evidence" value="ECO:0007669"/>
    <property type="project" value="UniProtKB-KW"/>
</dbReference>
<dbReference type="Pfam" id="PF00891">
    <property type="entry name" value="Methyltransf_2"/>
    <property type="match status" value="1"/>
</dbReference>
<dbReference type="PANTHER" id="PTHR43712:SF1">
    <property type="entry name" value="HYPOTHETICAL O-METHYLTRANSFERASE (EUROFUNG)-RELATED"/>
    <property type="match status" value="1"/>
</dbReference>
<evidence type="ECO:0000256" key="2">
    <source>
        <dbReference type="ARBA" id="ARBA00022679"/>
    </source>
</evidence>
<dbReference type="Gene3D" id="1.10.10.10">
    <property type="entry name" value="Winged helix-like DNA-binding domain superfamily/Winged helix DNA-binding domain"/>
    <property type="match status" value="1"/>
</dbReference>
<dbReference type="GeneID" id="54279166"/>